<feature type="region of interest" description="Disordered" evidence="1">
    <location>
        <begin position="1"/>
        <end position="34"/>
    </location>
</feature>
<dbReference type="InterPro" id="IPR010451">
    <property type="entry name" value="Acetoacetate_decarboxylase"/>
</dbReference>
<protein>
    <submittedName>
        <fullName evidence="2">Acetoacetate decarboxylase family protein</fullName>
    </submittedName>
</protein>
<evidence type="ECO:0000313" key="3">
    <source>
        <dbReference type="Proteomes" id="UP000783863"/>
    </source>
</evidence>
<dbReference type="EMBL" id="RKLQ01000002">
    <property type="protein sequence ID" value="MBX0304215.1"/>
    <property type="molecule type" value="Genomic_DNA"/>
</dbReference>
<comment type="caution">
    <text evidence="2">The sequence shown here is derived from an EMBL/GenBank/DDBJ whole genome shotgun (WGS) entry which is preliminary data.</text>
</comment>
<organism evidence="2 3">
    <name type="scientific">Haloarcula salinisoli</name>
    <dbReference type="NCBI Taxonomy" id="2487746"/>
    <lineage>
        <taxon>Archaea</taxon>
        <taxon>Methanobacteriati</taxon>
        <taxon>Methanobacteriota</taxon>
        <taxon>Stenosarchaea group</taxon>
        <taxon>Halobacteria</taxon>
        <taxon>Halobacteriales</taxon>
        <taxon>Haloarculaceae</taxon>
        <taxon>Haloarcula</taxon>
    </lineage>
</organism>
<gene>
    <name evidence="2" type="ORF">EGD98_11105</name>
</gene>
<dbReference type="Gene3D" id="2.40.400.10">
    <property type="entry name" value="Acetoacetate decarboxylase-like"/>
    <property type="match status" value="1"/>
</dbReference>
<reference evidence="2" key="1">
    <citation type="submission" date="2021-06" db="EMBL/GenBank/DDBJ databases">
        <title>Halomicroarcula sp. F24A a new haloarchaeum isolated from saline soil.</title>
        <authorList>
            <person name="Duran-Viseras A."/>
            <person name="Sanchez-Porro C."/>
            <person name="Ventosa A."/>
        </authorList>
    </citation>
    <scope>NUCLEOTIDE SEQUENCE</scope>
    <source>
        <strain evidence="2">F24A</strain>
    </source>
</reference>
<dbReference type="Pfam" id="PF06314">
    <property type="entry name" value="ADC"/>
    <property type="match status" value="1"/>
</dbReference>
<sequence>MASQTDTRNRPSGTGSGQETAATGDTVPLSTGQTVTLPLETTATVTGLVLSADSDAVAARLPDGLEPVRVTPDRAAVTVMAIEYHRIGDDAMRPYDELAVMLAATPRPSPRPLVPLATGEYGGYVHSLPVTTEPARALGDEVWGLPKTVARISHHDEAGRRTTSVVEDGDHVVTVDIARPRTWPANHETTSYAVRDDRLEQLSVDMDGRFGVRPLSSDFEVMSGYHDRSATLRDLNLGDRAIAQFAFEGAVTYGAGRPVV</sequence>
<keyword evidence="3" id="KW-1185">Reference proteome</keyword>
<dbReference type="AlphaFoldDB" id="A0A8J7YDQ4"/>
<dbReference type="SUPFAM" id="SSF160104">
    <property type="entry name" value="Acetoacetate decarboxylase-like"/>
    <property type="match status" value="1"/>
</dbReference>
<dbReference type="InterPro" id="IPR023375">
    <property type="entry name" value="ADC_dom_sf"/>
</dbReference>
<proteinExistence type="predicted"/>
<dbReference type="Proteomes" id="UP000783863">
    <property type="component" value="Unassembled WGS sequence"/>
</dbReference>
<dbReference type="GO" id="GO:0016829">
    <property type="term" value="F:lyase activity"/>
    <property type="evidence" value="ECO:0007669"/>
    <property type="project" value="InterPro"/>
</dbReference>
<dbReference type="RefSeq" id="WP_220588438.1">
    <property type="nucleotide sequence ID" value="NZ_RKLQ01000002.1"/>
</dbReference>
<accession>A0A8J7YDQ4</accession>
<evidence type="ECO:0000256" key="1">
    <source>
        <dbReference type="SAM" id="MobiDB-lite"/>
    </source>
</evidence>
<evidence type="ECO:0000313" key="2">
    <source>
        <dbReference type="EMBL" id="MBX0304215.1"/>
    </source>
</evidence>
<name>A0A8J7YDQ4_9EURY</name>